<dbReference type="AlphaFoldDB" id="A0ABD2PXU0"/>
<evidence type="ECO:0000256" key="1">
    <source>
        <dbReference type="SAM" id="MobiDB-lite"/>
    </source>
</evidence>
<reference evidence="2 3" key="1">
    <citation type="submission" date="2024-11" db="EMBL/GenBank/DDBJ databases">
        <title>Adaptive evolution of stress response genes in parasites aligns with host niche diversity.</title>
        <authorList>
            <person name="Hahn C."/>
            <person name="Resl P."/>
        </authorList>
    </citation>
    <scope>NUCLEOTIDE SEQUENCE [LARGE SCALE GENOMIC DNA]</scope>
    <source>
        <strain evidence="2">EGGRZ-B1_66</strain>
        <tissue evidence="2">Body</tissue>
    </source>
</reference>
<evidence type="ECO:0000313" key="3">
    <source>
        <dbReference type="Proteomes" id="UP001626550"/>
    </source>
</evidence>
<keyword evidence="3" id="KW-1185">Reference proteome</keyword>
<proteinExistence type="predicted"/>
<feature type="non-terminal residue" evidence="2">
    <location>
        <position position="1"/>
    </location>
</feature>
<dbReference type="Proteomes" id="UP001626550">
    <property type="component" value="Unassembled WGS sequence"/>
</dbReference>
<name>A0ABD2PXU0_9PLAT</name>
<sequence length="74" mass="7952">SNNSELYSLFFFDFFDFSLGGLHLSEGRLDTRSGGGGILDSEPNFSSKGGGGRVGSVELLPPPNLITLKENTER</sequence>
<feature type="region of interest" description="Disordered" evidence="1">
    <location>
        <begin position="35"/>
        <end position="59"/>
    </location>
</feature>
<comment type="caution">
    <text evidence="2">The sequence shown here is derived from an EMBL/GenBank/DDBJ whole genome shotgun (WGS) entry which is preliminary data.</text>
</comment>
<protein>
    <submittedName>
        <fullName evidence="2">Uncharacterized protein</fullName>
    </submittedName>
</protein>
<evidence type="ECO:0000313" key="2">
    <source>
        <dbReference type="EMBL" id="KAL3311276.1"/>
    </source>
</evidence>
<gene>
    <name evidence="2" type="ORF">Ciccas_010140</name>
</gene>
<accession>A0ABD2PXU0</accession>
<organism evidence="2 3">
    <name type="scientific">Cichlidogyrus casuarinus</name>
    <dbReference type="NCBI Taxonomy" id="1844966"/>
    <lineage>
        <taxon>Eukaryota</taxon>
        <taxon>Metazoa</taxon>
        <taxon>Spiralia</taxon>
        <taxon>Lophotrochozoa</taxon>
        <taxon>Platyhelminthes</taxon>
        <taxon>Monogenea</taxon>
        <taxon>Monopisthocotylea</taxon>
        <taxon>Dactylogyridea</taxon>
        <taxon>Ancyrocephalidae</taxon>
        <taxon>Cichlidogyrus</taxon>
    </lineage>
</organism>
<dbReference type="EMBL" id="JBJKFK010002320">
    <property type="protein sequence ID" value="KAL3311276.1"/>
    <property type="molecule type" value="Genomic_DNA"/>
</dbReference>